<gene>
    <name evidence="2" type="ORF">ZT1E4_G11914</name>
</gene>
<evidence type="ECO:0000313" key="3">
    <source>
        <dbReference type="Proteomes" id="UP000245764"/>
    </source>
</evidence>
<evidence type="ECO:0000256" key="1">
    <source>
        <dbReference type="SAM" id="MobiDB-lite"/>
    </source>
</evidence>
<organism evidence="2 3">
    <name type="scientific">Zymoseptoria tritici ST99CH_1E4</name>
    <dbReference type="NCBI Taxonomy" id="1276532"/>
    <lineage>
        <taxon>Eukaryota</taxon>
        <taxon>Fungi</taxon>
        <taxon>Dikarya</taxon>
        <taxon>Ascomycota</taxon>
        <taxon>Pezizomycotina</taxon>
        <taxon>Dothideomycetes</taxon>
        <taxon>Dothideomycetidae</taxon>
        <taxon>Mycosphaerellales</taxon>
        <taxon>Mycosphaerellaceae</taxon>
        <taxon>Zymoseptoria</taxon>
    </lineage>
</organism>
<name>A0A2H1H9Z4_ZYMTR</name>
<proteinExistence type="predicted"/>
<reference evidence="3" key="1">
    <citation type="submission" date="2017-05" db="EMBL/GenBank/DDBJ databases">
        <authorList>
            <person name="Song R."/>
            <person name="Chenine A.L."/>
            <person name="Ruprecht R.M."/>
        </authorList>
    </citation>
    <scope>NUCLEOTIDE SEQUENCE [LARGE SCALE GENOMIC DNA]</scope>
</reference>
<protein>
    <submittedName>
        <fullName evidence="2">Uncharacterized protein</fullName>
    </submittedName>
</protein>
<dbReference type="AlphaFoldDB" id="A0A2H1H9Z4"/>
<dbReference type="Proteomes" id="UP000245764">
    <property type="component" value="Chromosome 20"/>
</dbReference>
<accession>A0A2H1H9Z4</accession>
<sequence>MKNLGRRRRVTEPDIISYRLESDELRGPAAYHWFDKTIVFEAADLPSRMDIERFRTGTLLFALKNDVSSHDYSFLRDLDQPPSQSQRRISEPPQPSTPLLSSPHFLGGLKENAYLSGSARWNREVFPKQCFDCAQYYTES</sequence>
<evidence type="ECO:0000313" key="2">
    <source>
        <dbReference type="EMBL" id="SMR62598.1"/>
    </source>
</evidence>
<feature type="region of interest" description="Disordered" evidence="1">
    <location>
        <begin position="74"/>
        <end position="102"/>
    </location>
</feature>
<dbReference type="EMBL" id="LT854271">
    <property type="protein sequence ID" value="SMR62598.1"/>
    <property type="molecule type" value="Genomic_DNA"/>
</dbReference>